<dbReference type="AlphaFoldDB" id="A0A377HN47"/>
<evidence type="ECO:0000313" key="8">
    <source>
        <dbReference type="Proteomes" id="UP000254512"/>
    </source>
</evidence>
<dbReference type="InterPro" id="IPR005538">
    <property type="entry name" value="LrgA/CidA"/>
</dbReference>
<keyword evidence="4 6" id="KW-1133">Transmembrane helix</keyword>
<keyword evidence="3 6" id="KW-0812">Transmembrane</keyword>
<evidence type="ECO:0000256" key="5">
    <source>
        <dbReference type="ARBA" id="ARBA00023136"/>
    </source>
</evidence>
<feature type="transmembrane region" description="Helical" evidence="6">
    <location>
        <begin position="28"/>
        <end position="50"/>
    </location>
</feature>
<evidence type="ECO:0000313" key="7">
    <source>
        <dbReference type="EMBL" id="STO57650.1"/>
    </source>
</evidence>
<sequence length="57" mass="6286">MLIMIMPLFFIPASMGLMDHFQLVISDSLPLLGATIVSSILVLVVMAKLLDKPKEDQ</sequence>
<dbReference type="Proteomes" id="UP000254512">
    <property type="component" value="Unassembled WGS sequence"/>
</dbReference>
<dbReference type="STRING" id="673.AL542_16295"/>
<organism evidence="7 8">
    <name type="scientific">Grimontia hollisae</name>
    <name type="common">Vibrio hollisae</name>
    <dbReference type="NCBI Taxonomy" id="673"/>
    <lineage>
        <taxon>Bacteria</taxon>
        <taxon>Pseudomonadati</taxon>
        <taxon>Pseudomonadota</taxon>
        <taxon>Gammaproteobacteria</taxon>
        <taxon>Vibrionales</taxon>
        <taxon>Vibrionaceae</taxon>
        <taxon>Grimontia</taxon>
    </lineage>
</organism>
<evidence type="ECO:0000256" key="3">
    <source>
        <dbReference type="ARBA" id="ARBA00022692"/>
    </source>
</evidence>
<protein>
    <submittedName>
        <fullName evidence="7">Effector of murein hydrolase LrgA</fullName>
    </submittedName>
</protein>
<gene>
    <name evidence="7" type="ORF">NCTC11645_02043</name>
</gene>
<accession>A0A377HN47</accession>
<keyword evidence="2" id="KW-1003">Cell membrane</keyword>
<keyword evidence="5 6" id="KW-0472">Membrane</keyword>
<proteinExistence type="predicted"/>
<evidence type="ECO:0000256" key="6">
    <source>
        <dbReference type="SAM" id="Phobius"/>
    </source>
</evidence>
<name>A0A377HN47_GRIHO</name>
<comment type="subcellular location">
    <subcellularLocation>
        <location evidence="1">Cell membrane</location>
        <topology evidence="1">Multi-pass membrane protein</topology>
    </subcellularLocation>
</comment>
<dbReference type="GO" id="GO:0016787">
    <property type="term" value="F:hydrolase activity"/>
    <property type="evidence" value="ECO:0007669"/>
    <property type="project" value="UniProtKB-KW"/>
</dbReference>
<dbReference type="Pfam" id="PF03788">
    <property type="entry name" value="LrgA"/>
    <property type="match status" value="1"/>
</dbReference>
<evidence type="ECO:0000256" key="4">
    <source>
        <dbReference type="ARBA" id="ARBA00022989"/>
    </source>
</evidence>
<dbReference type="GO" id="GO:0005886">
    <property type="term" value="C:plasma membrane"/>
    <property type="evidence" value="ECO:0007669"/>
    <property type="project" value="UniProtKB-SubCell"/>
</dbReference>
<keyword evidence="7" id="KW-0378">Hydrolase</keyword>
<evidence type="ECO:0000256" key="2">
    <source>
        <dbReference type="ARBA" id="ARBA00022475"/>
    </source>
</evidence>
<reference evidence="7 8" key="1">
    <citation type="submission" date="2018-06" db="EMBL/GenBank/DDBJ databases">
        <authorList>
            <consortium name="Pathogen Informatics"/>
            <person name="Doyle S."/>
        </authorList>
    </citation>
    <scope>NUCLEOTIDE SEQUENCE [LARGE SCALE GENOMIC DNA]</scope>
    <source>
        <strain evidence="7 8">NCTC11645</strain>
    </source>
</reference>
<evidence type="ECO:0000256" key="1">
    <source>
        <dbReference type="ARBA" id="ARBA00004651"/>
    </source>
</evidence>
<dbReference type="EMBL" id="UGHD01000002">
    <property type="protein sequence ID" value="STO57650.1"/>
    <property type="molecule type" value="Genomic_DNA"/>
</dbReference>